<keyword evidence="5" id="KW-0418">Kinase</keyword>
<feature type="domain" description="Protein kinase" evidence="4">
    <location>
        <begin position="1"/>
        <end position="182"/>
    </location>
</feature>
<evidence type="ECO:0000256" key="3">
    <source>
        <dbReference type="SAM" id="MobiDB-lite"/>
    </source>
</evidence>
<accession>A0A5J4TV94</accession>
<name>A0A5J4TV94_9EUKA</name>
<dbReference type="InterPro" id="IPR011009">
    <property type="entry name" value="Kinase-like_dom_sf"/>
</dbReference>
<dbReference type="InterPro" id="IPR050629">
    <property type="entry name" value="STE20/SPS1-PAK"/>
</dbReference>
<dbReference type="GO" id="GO:0005524">
    <property type="term" value="F:ATP binding"/>
    <property type="evidence" value="ECO:0007669"/>
    <property type="project" value="UniProtKB-KW"/>
</dbReference>
<feature type="compositionally biased region" description="Low complexity" evidence="3">
    <location>
        <begin position="254"/>
        <end position="271"/>
    </location>
</feature>
<keyword evidence="2" id="KW-0067">ATP-binding</keyword>
<dbReference type="AlphaFoldDB" id="A0A5J4TV94"/>
<dbReference type="InterPro" id="IPR008271">
    <property type="entry name" value="Ser/Thr_kinase_AS"/>
</dbReference>
<feature type="non-terminal residue" evidence="5">
    <location>
        <position position="303"/>
    </location>
</feature>
<comment type="caution">
    <text evidence="5">The sequence shown here is derived from an EMBL/GenBank/DDBJ whole genome shotgun (WGS) entry which is preliminary data.</text>
</comment>
<dbReference type="PROSITE" id="PS00108">
    <property type="entry name" value="PROTEIN_KINASE_ST"/>
    <property type="match status" value="1"/>
</dbReference>
<keyword evidence="5" id="KW-0808">Transferase</keyword>
<evidence type="ECO:0000256" key="1">
    <source>
        <dbReference type="ARBA" id="ARBA00022741"/>
    </source>
</evidence>
<evidence type="ECO:0000313" key="6">
    <source>
        <dbReference type="Proteomes" id="UP000324800"/>
    </source>
</evidence>
<dbReference type="EMBL" id="SNRW01024234">
    <property type="protein sequence ID" value="KAA6362416.1"/>
    <property type="molecule type" value="Genomic_DNA"/>
</dbReference>
<dbReference type="Gene3D" id="1.10.510.10">
    <property type="entry name" value="Transferase(Phosphotransferase) domain 1"/>
    <property type="match status" value="1"/>
</dbReference>
<sequence length="303" mass="35413">MEMCEIGSMSTLFNKTKVGLNEEQMGYVLRECLKGLQFLHKNKVVHRDVKAGNILTTDSGDIKLADFGVSACLKMTVDNRRTAIGSPYWMAPEVIQQERYDQKADIWSLGITAIELVNMRPPLYEINAFRAVFQIPNRDPPELTSVNGKPTSKELKEFISQCLQKEPTERADCDELLNSSFIKKYSRTKGDVLQPLFQIAKEVDALGLPTVNLASQAQMMIEEQIKKEREHEREKLKQKLRKAKHLKDKENRQRYNNYNDDNNNNNNNEQEQQQRHERRRRKRRNEDNNNEDNDNESEDRKKR</sequence>
<dbReference type="PANTHER" id="PTHR48012:SF2">
    <property type="entry name" value="STERILE20-LIKE KINASE, ISOFORM B"/>
    <property type="match status" value="1"/>
</dbReference>
<dbReference type="Proteomes" id="UP000324800">
    <property type="component" value="Unassembled WGS sequence"/>
</dbReference>
<dbReference type="GO" id="GO:0005737">
    <property type="term" value="C:cytoplasm"/>
    <property type="evidence" value="ECO:0007669"/>
    <property type="project" value="TreeGrafter"/>
</dbReference>
<evidence type="ECO:0000313" key="5">
    <source>
        <dbReference type="EMBL" id="KAA6362416.1"/>
    </source>
</evidence>
<reference evidence="5 6" key="1">
    <citation type="submission" date="2019-03" db="EMBL/GenBank/DDBJ databases">
        <title>Single cell metagenomics reveals metabolic interactions within the superorganism composed of flagellate Streblomastix strix and complex community of Bacteroidetes bacteria on its surface.</title>
        <authorList>
            <person name="Treitli S.C."/>
            <person name="Kolisko M."/>
            <person name="Husnik F."/>
            <person name="Keeling P."/>
            <person name="Hampl V."/>
        </authorList>
    </citation>
    <scope>NUCLEOTIDE SEQUENCE [LARGE SCALE GENOMIC DNA]</scope>
    <source>
        <strain evidence="5">ST1C</strain>
    </source>
</reference>
<evidence type="ECO:0000256" key="2">
    <source>
        <dbReference type="ARBA" id="ARBA00022840"/>
    </source>
</evidence>
<gene>
    <name evidence="5" type="ORF">EZS28_042057</name>
</gene>
<dbReference type="SUPFAM" id="SSF56112">
    <property type="entry name" value="Protein kinase-like (PK-like)"/>
    <property type="match status" value="1"/>
</dbReference>
<keyword evidence="1" id="KW-0547">Nucleotide-binding</keyword>
<dbReference type="PROSITE" id="PS50011">
    <property type="entry name" value="PROTEIN_KINASE_DOM"/>
    <property type="match status" value="1"/>
</dbReference>
<dbReference type="OrthoDB" id="8693905at2759"/>
<dbReference type="GO" id="GO:0004674">
    <property type="term" value="F:protein serine/threonine kinase activity"/>
    <property type="evidence" value="ECO:0007669"/>
    <property type="project" value="TreeGrafter"/>
</dbReference>
<feature type="compositionally biased region" description="Acidic residues" evidence="3">
    <location>
        <begin position="288"/>
        <end position="297"/>
    </location>
</feature>
<dbReference type="FunFam" id="1.10.510.10:FF:000421">
    <property type="entry name" value="Serine/threonine-protein kinase PAK 6"/>
    <property type="match status" value="1"/>
</dbReference>
<dbReference type="Pfam" id="PF00069">
    <property type="entry name" value="Pkinase"/>
    <property type="match status" value="1"/>
</dbReference>
<protein>
    <submittedName>
        <fullName evidence="5">Putative Serine/threonine-protein kinase dst2</fullName>
    </submittedName>
</protein>
<proteinExistence type="predicted"/>
<dbReference type="InterPro" id="IPR000719">
    <property type="entry name" value="Prot_kinase_dom"/>
</dbReference>
<dbReference type="SMART" id="SM00220">
    <property type="entry name" value="S_TKc"/>
    <property type="match status" value="1"/>
</dbReference>
<dbReference type="PANTHER" id="PTHR48012">
    <property type="entry name" value="STERILE20-LIKE KINASE, ISOFORM B-RELATED"/>
    <property type="match status" value="1"/>
</dbReference>
<evidence type="ECO:0000259" key="4">
    <source>
        <dbReference type="PROSITE" id="PS50011"/>
    </source>
</evidence>
<feature type="region of interest" description="Disordered" evidence="3">
    <location>
        <begin position="229"/>
        <end position="303"/>
    </location>
</feature>
<organism evidence="5 6">
    <name type="scientific">Streblomastix strix</name>
    <dbReference type="NCBI Taxonomy" id="222440"/>
    <lineage>
        <taxon>Eukaryota</taxon>
        <taxon>Metamonada</taxon>
        <taxon>Preaxostyla</taxon>
        <taxon>Oxymonadida</taxon>
        <taxon>Streblomastigidae</taxon>
        <taxon>Streblomastix</taxon>
    </lineage>
</organism>